<dbReference type="PANTHER" id="PTHR33202:SF8">
    <property type="entry name" value="PEROXIDE-RESPONSIVE REPRESSOR PERR"/>
    <property type="match status" value="1"/>
</dbReference>
<sequence length="155" mass="17730">MHDCLSLDNKQLAVFERACRDEGLRITHQRLEVYRELASAVDHPSAETIHQRLRRNIPTISLDTVYRTLSTLARHGLISKIDTVESPSRFEATGIRHHHLMCSECKKISDFQWNTVDEIPLPDGIESWGHIATRNVVVYGVCGNCLEKLENRAKK</sequence>
<evidence type="ECO:0000256" key="2">
    <source>
        <dbReference type="ARBA" id="ARBA00022491"/>
    </source>
</evidence>
<dbReference type="InterPro" id="IPR036390">
    <property type="entry name" value="WH_DNA-bd_sf"/>
</dbReference>
<evidence type="ECO:0000313" key="7">
    <source>
        <dbReference type="EMBL" id="QSV44318.1"/>
    </source>
</evidence>
<dbReference type="CDD" id="cd07153">
    <property type="entry name" value="Fur_like"/>
    <property type="match status" value="1"/>
</dbReference>
<proteinExistence type="inferred from homology"/>
<dbReference type="SUPFAM" id="SSF46785">
    <property type="entry name" value="Winged helix' DNA-binding domain"/>
    <property type="match status" value="1"/>
</dbReference>
<dbReference type="Gene3D" id="3.30.1490.190">
    <property type="match status" value="1"/>
</dbReference>
<evidence type="ECO:0000256" key="3">
    <source>
        <dbReference type="ARBA" id="ARBA00022833"/>
    </source>
</evidence>
<evidence type="ECO:0000256" key="1">
    <source>
        <dbReference type="ARBA" id="ARBA00007957"/>
    </source>
</evidence>
<evidence type="ECO:0000313" key="8">
    <source>
        <dbReference type="Proteomes" id="UP000663651"/>
    </source>
</evidence>
<organism evidence="7 8">
    <name type="scientific">Geobacter benzoatilyticus</name>
    <dbReference type="NCBI Taxonomy" id="2815309"/>
    <lineage>
        <taxon>Bacteria</taxon>
        <taxon>Pseudomonadati</taxon>
        <taxon>Thermodesulfobacteriota</taxon>
        <taxon>Desulfuromonadia</taxon>
        <taxon>Geobacterales</taxon>
        <taxon>Geobacteraceae</taxon>
        <taxon>Geobacter</taxon>
    </lineage>
</organism>
<keyword evidence="5" id="KW-0238">DNA-binding</keyword>
<reference evidence="7 8" key="1">
    <citation type="submission" date="2021-03" db="EMBL/GenBank/DDBJ databases">
        <title>Geobacter metallireducens gen. nov. sp. nov., a microorganism capable of coupling the complete oxidation of organic compounds to the reduction of iron and other metals.</title>
        <authorList>
            <person name="Li Y."/>
        </authorList>
    </citation>
    <scope>NUCLEOTIDE SEQUENCE [LARGE SCALE GENOMIC DNA]</scope>
    <source>
        <strain evidence="7 8">Jerry-YX</strain>
    </source>
</reference>
<dbReference type="Proteomes" id="UP000663651">
    <property type="component" value="Chromosome"/>
</dbReference>
<gene>
    <name evidence="7" type="ORF">JZM60_09000</name>
</gene>
<keyword evidence="6" id="KW-0804">Transcription</keyword>
<protein>
    <submittedName>
        <fullName evidence="7">Transcriptional repressor</fullName>
    </submittedName>
</protein>
<evidence type="ECO:0000256" key="5">
    <source>
        <dbReference type="ARBA" id="ARBA00023125"/>
    </source>
</evidence>
<keyword evidence="8" id="KW-1185">Reference proteome</keyword>
<dbReference type="InterPro" id="IPR043135">
    <property type="entry name" value="Fur_C"/>
</dbReference>
<comment type="similarity">
    <text evidence="1">Belongs to the Fur family.</text>
</comment>
<dbReference type="Pfam" id="PF01475">
    <property type="entry name" value="FUR"/>
    <property type="match status" value="1"/>
</dbReference>
<dbReference type="InterPro" id="IPR036388">
    <property type="entry name" value="WH-like_DNA-bd_sf"/>
</dbReference>
<accession>A0ABX7PZR5</accession>
<dbReference type="InterPro" id="IPR002481">
    <property type="entry name" value="FUR"/>
</dbReference>
<evidence type="ECO:0000256" key="4">
    <source>
        <dbReference type="ARBA" id="ARBA00023015"/>
    </source>
</evidence>
<dbReference type="PANTHER" id="PTHR33202">
    <property type="entry name" value="ZINC UPTAKE REGULATION PROTEIN"/>
    <property type="match status" value="1"/>
</dbReference>
<dbReference type="Gene3D" id="1.10.10.10">
    <property type="entry name" value="Winged helix-like DNA-binding domain superfamily/Winged helix DNA-binding domain"/>
    <property type="match status" value="1"/>
</dbReference>
<name>A0ABX7PZR5_9BACT</name>
<keyword evidence="2" id="KW-0678">Repressor</keyword>
<keyword evidence="3" id="KW-0862">Zinc</keyword>
<dbReference type="EMBL" id="CP071382">
    <property type="protein sequence ID" value="QSV44318.1"/>
    <property type="molecule type" value="Genomic_DNA"/>
</dbReference>
<keyword evidence="4" id="KW-0805">Transcription regulation</keyword>
<evidence type="ECO:0000256" key="6">
    <source>
        <dbReference type="ARBA" id="ARBA00023163"/>
    </source>
</evidence>